<dbReference type="AlphaFoldDB" id="A0A9J6BNU3"/>
<comment type="subcellular location">
    <subcellularLocation>
        <location evidence="1 8">Cell membrane</location>
        <topology evidence="1 8">Multi-pass membrane protein</topology>
    </subcellularLocation>
</comment>
<dbReference type="GO" id="GO:0030424">
    <property type="term" value="C:axon"/>
    <property type="evidence" value="ECO:0007669"/>
    <property type="project" value="TreeGrafter"/>
</dbReference>
<evidence type="ECO:0000256" key="3">
    <source>
        <dbReference type="ARBA" id="ARBA00022692"/>
    </source>
</evidence>
<sequence>MEQKKKIIRVDKELHRCLYFFEILGLQYFSLRSLWKETKSPENPTILRGVYLFVILIILTALMVNYILADTDSMAAKVTAKNVLTYTVKNSMKIGMLVVLLVSGLQSFISTKNVKRIFINIQRLIDITDAEFDATIDFNVIRNNVKRNTAAVIIFFFLTHGSILVYVSTSSLEQALTIFMSSPPIIFILATTFKFTLFVKIINCQLTFLKTLIEGIFNTQKVKFIEFDMKIIPVRVASKSPSESFKKFISAKKIYNLIYENAGLVNDSMGFTVLIILIVHVIALTASGYQLFVILVEQKMRQNIPETCYTITLGLAMLISMVTVCQKTQKIMTELATVVSKIECDNYEQLTDESREFVHKFYMQLNHQPVLFTAYGFYTINLALLASILTGIISYQIILIQFYAA</sequence>
<accession>A0A9J6BNU3</accession>
<dbReference type="GO" id="GO:0030425">
    <property type="term" value="C:dendrite"/>
    <property type="evidence" value="ECO:0007669"/>
    <property type="project" value="TreeGrafter"/>
</dbReference>
<comment type="similarity">
    <text evidence="8">Belongs to the insect chemoreceptor superfamily. Gustatory receptor (GR) family.</text>
</comment>
<dbReference type="GO" id="GO:0005886">
    <property type="term" value="C:plasma membrane"/>
    <property type="evidence" value="ECO:0007669"/>
    <property type="project" value="UniProtKB-SubCell"/>
</dbReference>
<evidence type="ECO:0000256" key="4">
    <source>
        <dbReference type="ARBA" id="ARBA00022989"/>
    </source>
</evidence>
<dbReference type="GO" id="GO:0007165">
    <property type="term" value="P:signal transduction"/>
    <property type="evidence" value="ECO:0007669"/>
    <property type="project" value="UniProtKB-KW"/>
</dbReference>
<dbReference type="PANTHER" id="PTHR21143">
    <property type="entry name" value="INVERTEBRATE GUSTATORY RECEPTOR"/>
    <property type="match status" value="1"/>
</dbReference>
<dbReference type="InterPro" id="IPR013604">
    <property type="entry name" value="7TM_chemorcpt"/>
</dbReference>
<organism evidence="9 10">
    <name type="scientific">Polypedilum vanderplanki</name>
    <name type="common">Sleeping chironomid midge</name>
    <dbReference type="NCBI Taxonomy" id="319348"/>
    <lineage>
        <taxon>Eukaryota</taxon>
        <taxon>Metazoa</taxon>
        <taxon>Ecdysozoa</taxon>
        <taxon>Arthropoda</taxon>
        <taxon>Hexapoda</taxon>
        <taxon>Insecta</taxon>
        <taxon>Pterygota</taxon>
        <taxon>Neoptera</taxon>
        <taxon>Endopterygota</taxon>
        <taxon>Diptera</taxon>
        <taxon>Nematocera</taxon>
        <taxon>Chironomoidea</taxon>
        <taxon>Chironomidae</taxon>
        <taxon>Chironominae</taxon>
        <taxon>Polypedilum</taxon>
        <taxon>Polypedilum</taxon>
    </lineage>
</organism>
<evidence type="ECO:0000256" key="2">
    <source>
        <dbReference type="ARBA" id="ARBA00022475"/>
    </source>
</evidence>
<evidence type="ECO:0000256" key="8">
    <source>
        <dbReference type="RuleBase" id="RU363108"/>
    </source>
</evidence>
<dbReference type="OrthoDB" id="7791222at2759"/>
<feature type="transmembrane region" description="Helical" evidence="8">
    <location>
        <begin position="375"/>
        <end position="404"/>
    </location>
</feature>
<dbReference type="PANTHER" id="PTHR21143:SF133">
    <property type="entry name" value="GUSTATORY AND PHEROMONE RECEPTOR 32A-RELATED"/>
    <property type="match status" value="1"/>
</dbReference>
<protein>
    <recommendedName>
        <fullName evidence="8">Gustatory receptor</fullName>
    </recommendedName>
</protein>
<feature type="transmembrane region" description="Helical" evidence="8">
    <location>
        <begin position="50"/>
        <end position="69"/>
    </location>
</feature>
<dbReference type="EMBL" id="JADBJN010000003">
    <property type="protein sequence ID" value="KAG5671383.1"/>
    <property type="molecule type" value="Genomic_DNA"/>
</dbReference>
<evidence type="ECO:0000313" key="10">
    <source>
        <dbReference type="Proteomes" id="UP001107558"/>
    </source>
</evidence>
<reference evidence="9" key="1">
    <citation type="submission" date="2021-03" db="EMBL/GenBank/DDBJ databases">
        <title>Chromosome level genome of the anhydrobiotic midge Polypedilum vanderplanki.</title>
        <authorList>
            <person name="Yoshida Y."/>
            <person name="Kikawada T."/>
            <person name="Gusev O."/>
        </authorList>
    </citation>
    <scope>NUCLEOTIDE SEQUENCE</scope>
    <source>
        <strain evidence="9">NIAS01</strain>
        <tissue evidence="9">Whole body or cell culture</tissue>
    </source>
</reference>
<keyword evidence="7 8" id="KW-0807">Transducer</keyword>
<keyword evidence="3 8" id="KW-0812">Transmembrane</keyword>
<name>A0A9J6BNU3_POLVA</name>
<feature type="transmembrane region" description="Helical" evidence="8">
    <location>
        <begin position="179"/>
        <end position="202"/>
    </location>
</feature>
<evidence type="ECO:0000256" key="7">
    <source>
        <dbReference type="ARBA" id="ARBA00023224"/>
    </source>
</evidence>
<keyword evidence="10" id="KW-1185">Reference proteome</keyword>
<evidence type="ECO:0000256" key="1">
    <source>
        <dbReference type="ARBA" id="ARBA00004651"/>
    </source>
</evidence>
<feature type="transmembrane region" description="Helical" evidence="8">
    <location>
        <begin position="307"/>
        <end position="324"/>
    </location>
</feature>
<dbReference type="Pfam" id="PF08395">
    <property type="entry name" value="7tm_7"/>
    <property type="match status" value="1"/>
</dbReference>
<gene>
    <name evidence="9" type="ORF">PVAND_001584</name>
</gene>
<evidence type="ECO:0000256" key="5">
    <source>
        <dbReference type="ARBA" id="ARBA00023136"/>
    </source>
</evidence>
<feature type="transmembrane region" description="Helical" evidence="8">
    <location>
        <begin position="149"/>
        <end position="167"/>
    </location>
</feature>
<comment type="function">
    <text evidence="8">Gustatory receptor which mediates acceptance or avoidance behavior, depending on its substrates.</text>
</comment>
<keyword evidence="5 8" id="KW-0472">Membrane</keyword>
<keyword evidence="4 8" id="KW-1133">Transmembrane helix</keyword>
<evidence type="ECO:0000313" key="9">
    <source>
        <dbReference type="EMBL" id="KAG5671383.1"/>
    </source>
</evidence>
<dbReference type="GO" id="GO:0008049">
    <property type="term" value="P:male courtship behavior"/>
    <property type="evidence" value="ECO:0007669"/>
    <property type="project" value="TreeGrafter"/>
</dbReference>
<feature type="transmembrane region" description="Helical" evidence="8">
    <location>
        <begin position="271"/>
        <end position="295"/>
    </location>
</feature>
<evidence type="ECO:0000256" key="6">
    <source>
        <dbReference type="ARBA" id="ARBA00023170"/>
    </source>
</evidence>
<feature type="transmembrane region" description="Helical" evidence="8">
    <location>
        <begin position="90"/>
        <end position="109"/>
    </location>
</feature>
<dbReference type="Proteomes" id="UP001107558">
    <property type="component" value="Chromosome 3"/>
</dbReference>
<dbReference type="GO" id="GO:0050909">
    <property type="term" value="P:sensory perception of taste"/>
    <property type="evidence" value="ECO:0007669"/>
    <property type="project" value="InterPro"/>
</dbReference>
<dbReference type="GO" id="GO:0007635">
    <property type="term" value="P:chemosensory behavior"/>
    <property type="evidence" value="ECO:0007669"/>
    <property type="project" value="TreeGrafter"/>
</dbReference>
<dbReference type="GO" id="GO:0043025">
    <property type="term" value="C:neuronal cell body"/>
    <property type="evidence" value="ECO:0007669"/>
    <property type="project" value="TreeGrafter"/>
</dbReference>
<proteinExistence type="inferred from homology"/>
<comment type="caution">
    <text evidence="9">The sequence shown here is derived from an EMBL/GenBank/DDBJ whole genome shotgun (WGS) entry which is preliminary data.</text>
</comment>
<keyword evidence="6 8" id="KW-0675">Receptor</keyword>
<keyword evidence="2 8" id="KW-1003">Cell membrane</keyword>